<evidence type="ECO:0000313" key="2">
    <source>
        <dbReference type="Proteomes" id="UP000470980"/>
    </source>
</evidence>
<sequence>MAINFDPIFSGMQNGPEKIKGNFDKLVDIQNWSVTEVRITPINGWSGGGTWKKLKLGNVTINAFSASFISPKIDSVPYAVQVSAQPSGFPGWRRIGVFSNEHPGNMLFAVDQGKMNIINFGSTNLTAGQHFDVNDVWIEVA</sequence>
<reference evidence="1 2" key="1">
    <citation type="journal article" date="2020" name="Food Funct.">
        <title>Screening of Lactobacillus salivarius strains from the feces of Chinese populations and the evaluation of their effects against intestinal inflammation in mice.</title>
        <authorList>
            <person name="Zhai Q."/>
            <person name="Shen X."/>
            <person name="Cen S."/>
            <person name="Zhang C."/>
            <person name="Tian F."/>
            <person name="Zhao J."/>
            <person name="Zhang H."/>
            <person name="Xue Y."/>
            <person name="Chen W."/>
        </authorList>
    </citation>
    <scope>NUCLEOTIDE SEQUENCE [LARGE SCALE GENOMIC DNA]</scope>
    <source>
        <strain evidence="1 2">FZJTZ9M6.scaf</strain>
    </source>
</reference>
<evidence type="ECO:0000313" key="1">
    <source>
        <dbReference type="EMBL" id="MYY73710.1"/>
    </source>
</evidence>
<name>A0ABD6J6J1_9LACO</name>
<comment type="caution">
    <text evidence="1">The sequence shown here is derived from an EMBL/GenBank/DDBJ whole genome shotgun (WGS) entry which is preliminary data.</text>
</comment>
<organism evidence="1 2">
    <name type="scientific">Ligilactobacillus salivarius</name>
    <dbReference type="NCBI Taxonomy" id="1624"/>
    <lineage>
        <taxon>Bacteria</taxon>
        <taxon>Bacillati</taxon>
        <taxon>Bacillota</taxon>
        <taxon>Bacilli</taxon>
        <taxon>Lactobacillales</taxon>
        <taxon>Lactobacillaceae</taxon>
        <taxon>Ligilactobacillus</taxon>
    </lineage>
</organism>
<proteinExistence type="predicted"/>
<dbReference type="RefSeq" id="WP_164502414.1">
    <property type="nucleotide sequence ID" value="NZ_VSTR01000018.1"/>
</dbReference>
<dbReference type="AlphaFoldDB" id="A0ABD6J6J1"/>
<accession>A0ABD6J6J1</accession>
<dbReference type="Proteomes" id="UP000470980">
    <property type="component" value="Unassembled WGS sequence"/>
</dbReference>
<gene>
    <name evidence="1" type="ORF">FYL10_08675</name>
</gene>
<protein>
    <recommendedName>
        <fullName evidence="3">Minor tail protein</fullName>
    </recommendedName>
</protein>
<dbReference type="EMBL" id="VSTR01000018">
    <property type="protein sequence ID" value="MYY73710.1"/>
    <property type="molecule type" value="Genomic_DNA"/>
</dbReference>
<evidence type="ECO:0008006" key="3">
    <source>
        <dbReference type="Google" id="ProtNLM"/>
    </source>
</evidence>